<feature type="transmembrane region" description="Helical" evidence="1">
    <location>
        <begin position="140"/>
        <end position="159"/>
    </location>
</feature>
<feature type="transmembrane region" description="Helical" evidence="1">
    <location>
        <begin position="230"/>
        <end position="250"/>
    </location>
</feature>
<feature type="transmembrane region" description="Helical" evidence="1">
    <location>
        <begin position="270"/>
        <end position="291"/>
    </location>
</feature>
<dbReference type="STRING" id="926556.Echvi_0626"/>
<keyword evidence="1" id="KW-0812">Transmembrane</keyword>
<proteinExistence type="predicted"/>
<evidence type="ECO:0008006" key="4">
    <source>
        <dbReference type="Google" id="ProtNLM"/>
    </source>
</evidence>
<name>L0FSK1_ECHVK</name>
<evidence type="ECO:0000313" key="3">
    <source>
        <dbReference type="Proteomes" id="UP000010796"/>
    </source>
</evidence>
<gene>
    <name evidence="2" type="ordered locus">Echvi_0626</name>
</gene>
<feature type="transmembrane region" description="Helical" evidence="1">
    <location>
        <begin position="191"/>
        <end position="218"/>
    </location>
</feature>
<dbReference type="Proteomes" id="UP000010796">
    <property type="component" value="Chromosome"/>
</dbReference>
<dbReference type="InterPro" id="IPR025367">
    <property type="entry name" value="DUF4271"/>
</dbReference>
<dbReference type="AlphaFoldDB" id="L0FSK1"/>
<evidence type="ECO:0000313" key="2">
    <source>
        <dbReference type="EMBL" id="AGA76904.1"/>
    </source>
</evidence>
<sequence length="355" mass="40366">MVLFMGTLQAQVLENYNPKIVIEHKYELVPSPVMAKVSLNLKDYPMASFQLEFPEQAAVFLGEKLWLYASSDTSFIIPIAQLKAAIGENAKSIPMRVYKKGVADGEVSIKKGVFTQGEPVKEGKDAAVEQLREKDPVKDFLILAFVVVLALVALFKVTYPMVFQSALRPVSLFQEEFSDSSGGMKLFSSDVIFYMLVFSMLMSLFAFSFLHFAGIGLLSEYFGEGLNALLLIWLSGAMIFMVMSFLKYLWIKIFAMVYHLDKIDFSQFFYMVKSLMLVLLILYVVIMGFYLQGYTAMDEMMNYAICAFLVVYLVGIFRLFYLMLKKVPFKSYHLFSYLCSSELVPFLVIVKLIIG</sequence>
<keyword evidence="3" id="KW-1185">Reference proteome</keyword>
<keyword evidence="1" id="KW-0472">Membrane</keyword>
<protein>
    <recommendedName>
        <fullName evidence="4">DUF4271 domain-containing protein</fullName>
    </recommendedName>
</protein>
<reference evidence="3" key="1">
    <citation type="submission" date="2012-02" db="EMBL/GenBank/DDBJ databases">
        <title>The complete genome of Echinicola vietnamensis DSM 17526.</title>
        <authorList>
            <person name="Lucas S."/>
            <person name="Copeland A."/>
            <person name="Lapidus A."/>
            <person name="Glavina del Rio T."/>
            <person name="Dalin E."/>
            <person name="Tice H."/>
            <person name="Bruce D."/>
            <person name="Goodwin L."/>
            <person name="Pitluck S."/>
            <person name="Peters L."/>
            <person name="Ovchinnikova G."/>
            <person name="Teshima H."/>
            <person name="Kyrpides N."/>
            <person name="Mavromatis K."/>
            <person name="Ivanova N."/>
            <person name="Brettin T."/>
            <person name="Detter J.C."/>
            <person name="Han C."/>
            <person name="Larimer F."/>
            <person name="Land M."/>
            <person name="Hauser L."/>
            <person name="Markowitz V."/>
            <person name="Cheng J.-F."/>
            <person name="Hugenholtz P."/>
            <person name="Woyke T."/>
            <person name="Wu D."/>
            <person name="Brambilla E."/>
            <person name="Klenk H.-P."/>
            <person name="Eisen J.A."/>
        </authorList>
    </citation>
    <scope>NUCLEOTIDE SEQUENCE [LARGE SCALE GENOMIC DNA]</scope>
    <source>
        <strain evidence="3">DSM 17526 / LMG 23754 / KMM 6221</strain>
    </source>
</reference>
<accession>L0FSK1</accession>
<dbReference type="Pfam" id="PF14093">
    <property type="entry name" value="DUF4271"/>
    <property type="match status" value="1"/>
</dbReference>
<dbReference type="KEGG" id="evi:Echvi_0626"/>
<dbReference type="HOGENOM" id="CLU_780167_0_0_10"/>
<keyword evidence="1" id="KW-1133">Transmembrane helix</keyword>
<feature type="transmembrane region" description="Helical" evidence="1">
    <location>
        <begin position="303"/>
        <end position="322"/>
    </location>
</feature>
<evidence type="ECO:0000256" key="1">
    <source>
        <dbReference type="SAM" id="Phobius"/>
    </source>
</evidence>
<dbReference type="EMBL" id="CP003346">
    <property type="protein sequence ID" value="AGA76904.1"/>
    <property type="molecule type" value="Genomic_DNA"/>
</dbReference>
<organism evidence="2 3">
    <name type="scientific">Echinicola vietnamensis (strain DSM 17526 / LMG 23754 / KMM 6221)</name>
    <dbReference type="NCBI Taxonomy" id="926556"/>
    <lineage>
        <taxon>Bacteria</taxon>
        <taxon>Pseudomonadati</taxon>
        <taxon>Bacteroidota</taxon>
        <taxon>Cytophagia</taxon>
        <taxon>Cytophagales</taxon>
        <taxon>Cyclobacteriaceae</taxon>
        <taxon>Echinicola</taxon>
    </lineage>
</organism>